<organism evidence="2 3">
    <name type="scientific">Shewanella fodinae</name>
    <dbReference type="NCBI Taxonomy" id="552357"/>
    <lineage>
        <taxon>Bacteria</taxon>
        <taxon>Pseudomonadati</taxon>
        <taxon>Pseudomonadota</taxon>
        <taxon>Gammaproteobacteria</taxon>
        <taxon>Alteromonadales</taxon>
        <taxon>Shewanellaceae</taxon>
        <taxon>Shewanella</taxon>
    </lineage>
</organism>
<keyword evidence="1" id="KW-1133">Transmembrane helix</keyword>
<evidence type="ECO:0000313" key="3">
    <source>
        <dbReference type="Proteomes" id="UP000294832"/>
    </source>
</evidence>
<dbReference type="AlphaFoldDB" id="A0A4R2FC56"/>
<keyword evidence="1" id="KW-0812">Transmembrane</keyword>
<dbReference type="Proteomes" id="UP000294832">
    <property type="component" value="Unassembled WGS sequence"/>
</dbReference>
<dbReference type="Pfam" id="PF07963">
    <property type="entry name" value="N_methyl"/>
    <property type="match status" value="1"/>
</dbReference>
<evidence type="ECO:0000313" key="2">
    <source>
        <dbReference type="EMBL" id="TCN86295.1"/>
    </source>
</evidence>
<feature type="transmembrane region" description="Helical" evidence="1">
    <location>
        <begin position="20"/>
        <end position="40"/>
    </location>
</feature>
<sequence length="177" mass="19444">MPALDDGLDSARNAADFKGFTLVELVVTILLLAILSVVVLPKFIGAGSFSAYAVRQQFISELRRVQMLAVNNPDRCYRLLVNDTGYRVDHLQSDCSTLLFSEATDETPVPANGNTKSFPRYSHIEFHSNPTFSIQFDSDGRSIFFPGSLSCSGACLQVIADETLEIAIESEGYIHES</sequence>
<dbReference type="PROSITE" id="PS00409">
    <property type="entry name" value="PROKAR_NTER_METHYL"/>
    <property type="match status" value="1"/>
</dbReference>
<reference evidence="2 3" key="1">
    <citation type="submission" date="2019-03" db="EMBL/GenBank/DDBJ databases">
        <title>Freshwater and sediment microbial communities from various areas in North America, analyzing microbe dynamics in response to fracking.</title>
        <authorList>
            <person name="Lamendella R."/>
        </authorList>
    </citation>
    <scope>NUCLEOTIDE SEQUENCE [LARGE SCALE GENOMIC DNA]</scope>
    <source>
        <strain evidence="2 3">74A</strain>
    </source>
</reference>
<proteinExistence type="predicted"/>
<keyword evidence="3" id="KW-1185">Reference proteome</keyword>
<dbReference type="InterPro" id="IPR045584">
    <property type="entry name" value="Pilin-like"/>
</dbReference>
<evidence type="ECO:0000256" key="1">
    <source>
        <dbReference type="SAM" id="Phobius"/>
    </source>
</evidence>
<dbReference type="RefSeq" id="WP_133038458.1">
    <property type="nucleotide sequence ID" value="NZ_SLWF01000007.1"/>
</dbReference>
<dbReference type="OrthoDB" id="6385510at2"/>
<dbReference type="SUPFAM" id="SSF54523">
    <property type="entry name" value="Pili subunits"/>
    <property type="match status" value="1"/>
</dbReference>
<name>A0A4R2FC56_9GAMM</name>
<comment type="caution">
    <text evidence="2">The sequence shown here is derived from an EMBL/GenBank/DDBJ whole genome shotgun (WGS) entry which is preliminary data.</text>
</comment>
<dbReference type="NCBIfam" id="TIGR02532">
    <property type="entry name" value="IV_pilin_GFxxxE"/>
    <property type="match status" value="1"/>
</dbReference>
<dbReference type="InterPro" id="IPR012902">
    <property type="entry name" value="N_methyl_site"/>
</dbReference>
<dbReference type="EMBL" id="SLWF01000007">
    <property type="protein sequence ID" value="TCN86295.1"/>
    <property type="molecule type" value="Genomic_DNA"/>
</dbReference>
<protein>
    <submittedName>
        <fullName evidence="2">MSHA pilin protein MshC</fullName>
    </submittedName>
</protein>
<dbReference type="Gene3D" id="3.30.700.10">
    <property type="entry name" value="Glycoprotein, Type 4 Pilin"/>
    <property type="match status" value="1"/>
</dbReference>
<keyword evidence="1" id="KW-0472">Membrane</keyword>
<accession>A0A4R2FC56</accession>
<gene>
    <name evidence="2" type="ORF">EDC91_10745</name>
</gene>